<feature type="region of interest" description="Disordered" evidence="7">
    <location>
        <begin position="369"/>
        <end position="402"/>
    </location>
</feature>
<organism evidence="9 10">
    <name type="scientific">Calocera cornea HHB12733</name>
    <dbReference type="NCBI Taxonomy" id="1353952"/>
    <lineage>
        <taxon>Eukaryota</taxon>
        <taxon>Fungi</taxon>
        <taxon>Dikarya</taxon>
        <taxon>Basidiomycota</taxon>
        <taxon>Agaricomycotina</taxon>
        <taxon>Dacrymycetes</taxon>
        <taxon>Dacrymycetales</taxon>
        <taxon>Dacrymycetaceae</taxon>
        <taxon>Calocera</taxon>
    </lineage>
</organism>
<dbReference type="PANTHER" id="PTHR36206:SF13">
    <property type="entry name" value="TRANSCRIPTIONAL REGULATORY PROTEIN MOC3"/>
    <property type="match status" value="1"/>
</dbReference>
<reference evidence="9 10" key="1">
    <citation type="journal article" date="2016" name="Mol. Biol. Evol.">
        <title>Comparative Genomics of Early-Diverging Mushroom-Forming Fungi Provides Insights into the Origins of Lignocellulose Decay Capabilities.</title>
        <authorList>
            <person name="Nagy L.G."/>
            <person name="Riley R."/>
            <person name="Tritt A."/>
            <person name="Adam C."/>
            <person name="Daum C."/>
            <person name="Floudas D."/>
            <person name="Sun H."/>
            <person name="Yadav J.S."/>
            <person name="Pangilinan J."/>
            <person name="Larsson K.H."/>
            <person name="Matsuura K."/>
            <person name="Barry K."/>
            <person name="Labutti K."/>
            <person name="Kuo R."/>
            <person name="Ohm R.A."/>
            <person name="Bhattacharya S.S."/>
            <person name="Shirouzu T."/>
            <person name="Yoshinaga Y."/>
            <person name="Martin F.M."/>
            <person name="Grigoriev I.V."/>
            <person name="Hibbett D.S."/>
        </authorList>
    </citation>
    <scope>NUCLEOTIDE SEQUENCE [LARGE SCALE GENOMIC DNA]</scope>
    <source>
        <strain evidence="9 10">HHB12733</strain>
    </source>
</reference>
<evidence type="ECO:0000313" key="10">
    <source>
        <dbReference type="Proteomes" id="UP000076842"/>
    </source>
</evidence>
<protein>
    <recommendedName>
        <fullName evidence="8">Zn(2)-C6 fungal-type domain-containing protein</fullName>
    </recommendedName>
</protein>
<evidence type="ECO:0000256" key="4">
    <source>
        <dbReference type="ARBA" id="ARBA00023125"/>
    </source>
</evidence>
<dbReference type="SUPFAM" id="SSF57701">
    <property type="entry name" value="Zn2/Cys6 DNA-binding domain"/>
    <property type="match status" value="1"/>
</dbReference>
<evidence type="ECO:0000256" key="7">
    <source>
        <dbReference type="SAM" id="MobiDB-lite"/>
    </source>
</evidence>
<feature type="domain" description="Zn(2)-C6 fungal-type" evidence="8">
    <location>
        <begin position="126"/>
        <end position="156"/>
    </location>
</feature>
<dbReference type="OrthoDB" id="5419315at2759"/>
<keyword evidence="3" id="KW-0805">Transcription regulation</keyword>
<dbReference type="CDD" id="cd00067">
    <property type="entry name" value="GAL4"/>
    <property type="match status" value="1"/>
</dbReference>
<keyword evidence="10" id="KW-1185">Reference proteome</keyword>
<evidence type="ECO:0000256" key="6">
    <source>
        <dbReference type="ARBA" id="ARBA00023242"/>
    </source>
</evidence>
<dbReference type="Pfam" id="PF00172">
    <property type="entry name" value="Zn_clus"/>
    <property type="match status" value="1"/>
</dbReference>
<evidence type="ECO:0000256" key="1">
    <source>
        <dbReference type="ARBA" id="ARBA00022723"/>
    </source>
</evidence>
<feature type="compositionally biased region" description="Low complexity" evidence="7">
    <location>
        <begin position="206"/>
        <end position="217"/>
    </location>
</feature>
<dbReference type="PROSITE" id="PS00463">
    <property type="entry name" value="ZN2_CY6_FUNGAL_1"/>
    <property type="match status" value="1"/>
</dbReference>
<feature type="compositionally biased region" description="Low complexity" evidence="7">
    <location>
        <begin position="167"/>
        <end position="176"/>
    </location>
</feature>
<proteinExistence type="predicted"/>
<feature type="compositionally biased region" description="Polar residues" evidence="7">
    <location>
        <begin position="278"/>
        <end position="292"/>
    </location>
</feature>
<evidence type="ECO:0000256" key="5">
    <source>
        <dbReference type="ARBA" id="ARBA00023163"/>
    </source>
</evidence>
<sequence>MMDGRPNQGFHDYAFPSSQPSQPQFPYQFPQPPQQQAYNLPQQQGPFQFPPSQQQQFQQQLGPLPPQQPQQQQAYVQPRAPPSSGGSVGSAGFMGGLDNVGNVTQSTGLPGQAQRKRPKYTRSKAGCLTCRTKKIKCDELHPICTRCLQSHRECVWPPDAPQRRSKPASAPGSSPGTPQIGNRPHPYANPNRPAHMRTQSHGHLVPGGSRSHSPPSGAESGASLGVPSPATSGSAPGSSGGRRTSPMGPGGYGQSSGMAAGEMFDPNLLPLLNAMQQQQLGQRAGRTSSNASPEMPPLPGDSTAPTAASSTGMPPTPPGGIPGSSGWFGNIGNMTMLPSPQIHNTALKFPTVDGEWWDAGQVFSTNAITNGEKDASNSNGVENNNNGALINGSSGNGTGSPSNTDLAALLSLYPSPPTNPTDFSPSSLFPPFSFGNANSPPLAMPGQPYPLAPAQNPLSPLGNLSPPPLDASFVAQLQALQGMAPYGAGGISPAQGQWGNTLGGSRTVGALEGPQGSAPGTNGDLGQPLMAGPDPFEPYFQTVEERNLVRLHQFTQAVGGC</sequence>
<dbReference type="AlphaFoldDB" id="A0A165D549"/>
<keyword evidence="4" id="KW-0238">DNA-binding</keyword>
<dbReference type="GO" id="GO:0003677">
    <property type="term" value="F:DNA binding"/>
    <property type="evidence" value="ECO:0007669"/>
    <property type="project" value="UniProtKB-KW"/>
</dbReference>
<feature type="region of interest" description="Disordered" evidence="7">
    <location>
        <begin position="158"/>
        <end position="263"/>
    </location>
</feature>
<dbReference type="PROSITE" id="PS50048">
    <property type="entry name" value="ZN2_CY6_FUNGAL_2"/>
    <property type="match status" value="1"/>
</dbReference>
<evidence type="ECO:0000256" key="2">
    <source>
        <dbReference type="ARBA" id="ARBA00022833"/>
    </source>
</evidence>
<dbReference type="InterPro" id="IPR052360">
    <property type="entry name" value="Transcr_Regulatory_Proteins"/>
</dbReference>
<name>A0A165D549_9BASI</name>
<dbReference type="STRING" id="1353952.A0A165D549"/>
<dbReference type="SMART" id="SM00066">
    <property type="entry name" value="GAL4"/>
    <property type="match status" value="1"/>
</dbReference>
<keyword evidence="6" id="KW-0539">Nucleus</keyword>
<keyword evidence="5" id="KW-0804">Transcription</keyword>
<dbReference type="PANTHER" id="PTHR36206">
    <property type="entry name" value="ASPERCRYPTIN BIOSYNTHESIS CLUSTER-SPECIFIC TRANSCRIPTION REGULATOR ATNN-RELATED"/>
    <property type="match status" value="1"/>
</dbReference>
<keyword evidence="1" id="KW-0479">Metal-binding</keyword>
<dbReference type="GO" id="GO:0008270">
    <property type="term" value="F:zinc ion binding"/>
    <property type="evidence" value="ECO:0007669"/>
    <property type="project" value="InterPro"/>
</dbReference>
<gene>
    <name evidence="9" type="ORF">CALCODRAFT_102473</name>
</gene>
<dbReference type="InterPro" id="IPR001138">
    <property type="entry name" value="Zn2Cys6_DnaBD"/>
</dbReference>
<dbReference type="InParanoid" id="A0A165D549"/>
<feature type="compositionally biased region" description="Gly residues" evidence="7">
    <location>
        <begin position="86"/>
        <end position="95"/>
    </location>
</feature>
<feature type="compositionally biased region" description="Low complexity" evidence="7">
    <location>
        <begin position="227"/>
        <end position="247"/>
    </location>
</feature>
<evidence type="ECO:0000256" key="3">
    <source>
        <dbReference type="ARBA" id="ARBA00023015"/>
    </source>
</evidence>
<dbReference type="Proteomes" id="UP000076842">
    <property type="component" value="Unassembled WGS sequence"/>
</dbReference>
<dbReference type="Gene3D" id="4.10.240.10">
    <property type="entry name" value="Zn(2)-C6 fungal-type DNA-binding domain"/>
    <property type="match status" value="1"/>
</dbReference>
<accession>A0A165D549</accession>
<feature type="compositionally biased region" description="Low complexity" evidence="7">
    <location>
        <begin position="13"/>
        <end position="62"/>
    </location>
</feature>
<dbReference type="GO" id="GO:0000981">
    <property type="term" value="F:DNA-binding transcription factor activity, RNA polymerase II-specific"/>
    <property type="evidence" value="ECO:0007669"/>
    <property type="project" value="InterPro"/>
</dbReference>
<evidence type="ECO:0000313" key="9">
    <source>
        <dbReference type="EMBL" id="KZT52097.1"/>
    </source>
</evidence>
<feature type="compositionally biased region" description="Low complexity" evidence="7">
    <location>
        <begin position="300"/>
        <end position="313"/>
    </location>
</feature>
<feature type="region of interest" description="Disordered" evidence="7">
    <location>
        <begin position="1"/>
        <end position="122"/>
    </location>
</feature>
<dbReference type="InterPro" id="IPR036864">
    <property type="entry name" value="Zn2-C6_fun-type_DNA-bd_sf"/>
</dbReference>
<dbReference type="EMBL" id="KV424078">
    <property type="protein sequence ID" value="KZT52097.1"/>
    <property type="molecule type" value="Genomic_DNA"/>
</dbReference>
<feature type="compositionally biased region" description="Low complexity" evidence="7">
    <location>
        <begin position="376"/>
        <end position="402"/>
    </location>
</feature>
<keyword evidence="2" id="KW-0862">Zinc</keyword>
<feature type="region of interest" description="Disordered" evidence="7">
    <location>
        <begin position="278"/>
        <end position="327"/>
    </location>
</feature>
<evidence type="ECO:0000259" key="8">
    <source>
        <dbReference type="PROSITE" id="PS50048"/>
    </source>
</evidence>